<dbReference type="PANTHER" id="PTHR10996">
    <property type="entry name" value="2-HYDROXYACID DEHYDROGENASE-RELATED"/>
    <property type="match status" value="1"/>
</dbReference>
<dbReference type="Proteomes" id="UP001164726">
    <property type="component" value="Chromosome"/>
</dbReference>
<dbReference type="InterPro" id="IPR006139">
    <property type="entry name" value="D-isomer_2_OHA_DH_cat_dom"/>
</dbReference>
<dbReference type="InterPro" id="IPR036291">
    <property type="entry name" value="NAD(P)-bd_dom_sf"/>
</dbReference>
<dbReference type="GO" id="GO:0016618">
    <property type="term" value="F:hydroxypyruvate reductase [NAD(P)H] activity"/>
    <property type="evidence" value="ECO:0007669"/>
    <property type="project" value="TreeGrafter"/>
</dbReference>
<dbReference type="GO" id="GO:0030267">
    <property type="term" value="F:glyoxylate reductase (NADPH) activity"/>
    <property type="evidence" value="ECO:0007669"/>
    <property type="project" value="TreeGrafter"/>
</dbReference>
<dbReference type="FunFam" id="3.40.50.720:FF:000462">
    <property type="entry name" value="Glyoxylate reductase (NADP+)"/>
    <property type="match status" value="1"/>
</dbReference>
<dbReference type="PANTHER" id="PTHR10996:SF283">
    <property type="entry name" value="GLYOXYLATE_HYDROXYPYRUVATE REDUCTASE B"/>
    <property type="match status" value="1"/>
</dbReference>
<gene>
    <name evidence="6" type="ORF">OE105_09885</name>
</gene>
<comment type="similarity">
    <text evidence="1 3">Belongs to the D-isomer specific 2-hydroxyacid dehydrogenase family.</text>
</comment>
<feature type="domain" description="D-isomer specific 2-hydroxyacid dehydrogenase catalytic" evidence="4">
    <location>
        <begin position="8"/>
        <end position="322"/>
    </location>
</feature>
<dbReference type="Pfam" id="PF00389">
    <property type="entry name" value="2-Hacid_dh"/>
    <property type="match status" value="1"/>
</dbReference>
<evidence type="ECO:0000256" key="1">
    <source>
        <dbReference type="ARBA" id="ARBA00005854"/>
    </source>
</evidence>
<evidence type="ECO:0000313" key="7">
    <source>
        <dbReference type="Proteomes" id="UP001164726"/>
    </source>
</evidence>
<dbReference type="GO" id="GO:0005829">
    <property type="term" value="C:cytosol"/>
    <property type="evidence" value="ECO:0007669"/>
    <property type="project" value="TreeGrafter"/>
</dbReference>
<reference evidence="6" key="1">
    <citation type="submission" date="2022-09" db="EMBL/GenBank/DDBJ databases">
        <title>Complete Genomes of Fervidibacillus albus and Fervidibacillus halotolerans isolated from tidal flat sediments.</title>
        <authorList>
            <person name="Kwon K.K."/>
            <person name="Yang S.-H."/>
            <person name="Park M.J."/>
            <person name="Oh H.-M."/>
        </authorList>
    </citation>
    <scope>NUCLEOTIDE SEQUENCE</scope>
    <source>
        <strain evidence="6">MEBiC13594</strain>
    </source>
</reference>
<accession>A0A9E8LY72</accession>
<feature type="domain" description="D-isomer specific 2-hydroxyacid dehydrogenase NAD-binding" evidence="5">
    <location>
        <begin position="112"/>
        <end position="290"/>
    </location>
</feature>
<dbReference type="AlphaFoldDB" id="A0A9E8LY72"/>
<dbReference type="SUPFAM" id="SSF52283">
    <property type="entry name" value="Formate/glycerate dehydrogenase catalytic domain-like"/>
    <property type="match status" value="1"/>
</dbReference>
<dbReference type="InterPro" id="IPR050223">
    <property type="entry name" value="D-isomer_2-hydroxyacid_DH"/>
</dbReference>
<organism evidence="6 7">
    <name type="scientific">Fervidibacillus halotolerans</name>
    <dbReference type="NCBI Taxonomy" id="2980027"/>
    <lineage>
        <taxon>Bacteria</taxon>
        <taxon>Bacillati</taxon>
        <taxon>Bacillota</taxon>
        <taxon>Bacilli</taxon>
        <taxon>Bacillales</taxon>
        <taxon>Bacillaceae</taxon>
        <taxon>Fervidibacillus</taxon>
    </lineage>
</organism>
<sequence length="327" mass="36862">MNRKPYVYITRKLPEQIVNKIKSFANVGMWEWEDKPVPRSVLLEESRKADALFTMLSDPIDEEIYTDAKKLKVVANLAVGYDNIDINGATRRGIAVCHTPDILTETTADLAFSLIMMVARRLGEAIEYVKKGKWTSWSPLLLAGADVHHKTLGIVGMGKIGEAVARRASGFQMNVLYNNRHRKLEAEKQLAVEYRPFEALIEESDFVLCLTPLTEETRNLFTYDVFKKMKKTAYFINVGRGRVVVEKDLIRALQEGEIAGAGLDVFENEPIGADHPLLKFPNVVALPHIGSASMETRLAMMDRSVENIKRVLDGKRPISIVNPEIYE</sequence>
<dbReference type="InterPro" id="IPR006140">
    <property type="entry name" value="D-isomer_DH_NAD-bd"/>
</dbReference>
<evidence type="ECO:0000259" key="4">
    <source>
        <dbReference type="Pfam" id="PF00389"/>
    </source>
</evidence>
<dbReference type="RefSeq" id="WP_275420017.1">
    <property type="nucleotide sequence ID" value="NZ_CP106877.1"/>
</dbReference>
<keyword evidence="7" id="KW-1185">Reference proteome</keyword>
<evidence type="ECO:0000256" key="2">
    <source>
        <dbReference type="ARBA" id="ARBA00023002"/>
    </source>
</evidence>
<evidence type="ECO:0000256" key="3">
    <source>
        <dbReference type="RuleBase" id="RU003719"/>
    </source>
</evidence>
<dbReference type="PROSITE" id="PS00671">
    <property type="entry name" value="D_2_HYDROXYACID_DH_3"/>
    <property type="match status" value="1"/>
</dbReference>
<dbReference type="GO" id="GO:0051287">
    <property type="term" value="F:NAD binding"/>
    <property type="evidence" value="ECO:0007669"/>
    <property type="project" value="InterPro"/>
</dbReference>
<dbReference type="CDD" id="cd05301">
    <property type="entry name" value="GDH"/>
    <property type="match status" value="1"/>
</dbReference>
<protein>
    <submittedName>
        <fullName evidence="6">D-glycerate dehydrogenase</fullName>
    </submittedName>
</protein>
<dbReference type="SUPFAM" id="SSF51735">
    <property type="entry name" value="NAD(P)-binding Rossmann-fold domains"/>
    <property type="match status" value="1"/>
</dbReference>
<proteinExistence type="inferred from homology"/>
<dbReference type="Gene3D" id="3.40.50.720">
    <property type="entry name" value="NAD(P)-binding Rossmann-like Domain"/>
    <property type="match status" value="2"/>
</dbReference>
<evidence type="ECO:0000313" key="6">
    <source>
        <dbReference type="EMBL" id="WAA11892.1"/>
    </source>
</evidence>
<dbReference type="Pfam" id="PF02826">
    <property type="entry name" value="2-Hacid_dh_C"/>
    <property type="match status" value="1"/>
</dbReference>
<evidence type="ECO:0000259" key="5">
    <source>
        <dbReference type="Pfam" id="PF02826"/>
    </source>
</evidence>
<dbReference type="EMBL" id="CP106877">
    <property type="protein sequence ID" value="WAA11892.1"/>
    <property type="molecule type" value="Genomic_DNA"/>
</dbReference>
<dbReference type="InterPro" id="IPR029753">
    <property type="entry name" value="D-isomer_DH_CS"/>
</dbReference>
<keyword evidence="2 3" id="KW-0560">Oxidoreductase</keyword>
<dbReference type="KEGG" id="fhl:OE105_09885"/>
<name>A0A9E8LY72_9BACI</name>